<name>A0A9R1VSX8_LACSA</name>
<dbReference type="Pfam" id="PF14304">
    <property type="entry name" value="CSTF_C"/>
    <property type="match status" value="1"/>
</dbReference>
<organism evidence="3 4">
    <name type="scientific">Lactuca sativa</name>
    <name type="common">Garden lettuce</name>
    <dbReference type="NCBI Taxonomy" id="4236"/>
    <lineage>
        <taxon>Eukaryota</taxon>
        <taxon>Viridiplantae</taxon>
        <taxon>Streptophyta</taxon>
        <taxon>Embryophyta</taxon>
        <taxon>Tracheophyta</taxon>
        <taxon>Spermatophyta</taxon>
        <taxon>Magnoliopsida</taxon>
        <taxon>eudicotyledons</taxon>
        <taxon>Gunneridae</taxon>
        <taxon>Pentapetalae</taxon>
        <taxon>asterids</taxon>
        <taxon>campanulids</taxon>
        <taxon>Asterales</taxon>
        <taxon>Asteraceae</taxon>
        <taxon>Cichorioideae</taxon>
        <taxon>Cichorieae</taxon>
        <taxon>Lactucinae</taxon>
        <taxon>Lactuca</taxon>
    </lineage>
</organism>
<dbReference type="InterPro" id="IPR005571">
    <property type="entry name" value="RNA_pol_Rpb5_N"/>
</dbReference>
<sequence length="161" mass="19317">MSLLWKFPRLLYYMCSVIHLSFSQYLGLFRSKAGYLVDDLEEILSDPLPRSITHPHQRLLMVLSNLGFYKDDLSREMHDKYKHIWMQSRLYRIRKTVMKMLKDRRYTFKSIYGEALLQQVMSLTPDQVNKLPSDQRNHVLQLQQMLRLINNIYTLGTIEMD</sequence>
<dbReference type="GO" id="GO:0006351">
    <property type="term" value="P:DNA-templated transcription"/>
    <property type="evidence" value="ECO:0007669"/>
    <property type="project" value="InterPro"/>
</dbReference>
<dbReference type="InterPro" id="IPR036710">
    <property type="entry name" value="RNA_pol_Rpb5_N_sf"/>
</dbReference>
<evidence type="ECO:0000259" key="2">
    <source>
        <dbReference type="Pfam" id="PF14304"/>
    </source>
</evidence>
<dbReference type="InterPro" id="IPR038192">
    <property type="entry name" value="CSTF_C_sf"/>
</dbReference>
<dbReference type="EMBL" id="NBSK02000004">
    <property type="protein sequence ID" value="KAJ0210914.1"/>
    <property type="molecule type" value="Genomic_DNA"/>
</dbReference>
<dbReference type="InterPro" id="IPR026896">
    <property type="entry name" value="CSTF_C"/>
</dbReference>
<dbReference type="Pfam" id="PF03871">
    <property type="entry name" value="RNA_pol_Rpb5_N"/>
    <property type="match status" value="1"/>
</dbReference>
<protein>
    <submittedName>
        <fullName evidence="3">Uncharacterized protein</fullName>
    </submittedName>
</protein>
<feature type="domain" description="Transcription termination and cleavage factor C-terminal" evidence="2">
    <location>
        <begin position="114"/>
        <end position="147"/>
    </location>
</feature>
<dbReference type="PANTHER" id="PTHR47866">
    <property type="entry name" value="HYDROXYPROLINE-RICH GLYCOPROTEIN FAMILY PROTEIN"/>
    <property type="match status" value="1"/>
</dbReference>
<comment type="caution">
    <text evidence="3">The sequence shown here is derived from an EMBL/GenBank/DDBJ whole genome shotgun (WGS) entry which is preliminary data.</text>
</comment>
<accession>A0A9R1VSX8</accession>
<dbReference type="SUPFAM" id="SSF53036">
    <property type="entry name" value="Eukaryotic RPB5 N-terminal domain"/>
    <property type="match status" value="1"/>
</dbReference>
<keyword evidence="4" id="KW-1185">Reference proteome</keyword>
<reference evidence="3 4" key="1">
    <citation type="journal article" date="2017" name="Nat. Commun.">
        <title>Genome assembly with in vitro proximity ligation data and whole-genome triplication in lettuce.</title>
        <authorList>
            <person name="Reyes-Chin-Wo S."/>
            <person name="Wang Z."/>
            <person name="Yang X."/>
            <person name="Kozik A."/>
            <person name="Arikit S."/>
            <person name="Song C."/>
            <person name="Xia L."/>
            <person name="Froenicke L."/>
            <person name="Lavelle D.O."/>
            <person name="Truco M.J."/>
            <person name="Xia R."/>
            <person name="Zhu S."/>
            <person name="Xu C."/>
            <person name="Xu H."/>
            <person name="Xu X."/>
            <person name="Cox K."/>
            <person name="Korf I."/>
            <person name="Meyers B.C."/>
            <person name="Michelmore R.W."/>
        </authorList>
    </citation>
    <scope>NUCLEOTIDE SEQUENCE [LARGE SCALE GENOMIC DNA]</scope>
    <source>
        <strain evidence="4">cv. Salinas</strain>
        <tissue evidence="3">Seedlings</tissue>
    </source>
</reference>
<evidence type="ECO:0000259" key="1">
    <source>
        <dbReference type="Pfam" id="PF03871"/>
    </source>
</evidence>
<dbReference type="PANTHER" id="PTHR47866:SF2">
    <property type="entry name" value="HYDROXYPROLINE-RICH GLYCOPROTEIN FAMILY PROTEIN"/>
    <property type="match status" value="1"/>
</dbReference>
<feature type="domain" description="RNA polymerase Rpb5 N-terminal" evidence="1">
    <location>
        <begin position="88"/>
        <end position="109"/>
    </location>
</feature>
<gene>
    <name evidence="3" type="ORF">LSAT_V11C400162790</name>
</gene>
<evidence type="ECO:0000313" key="3">
    <source>
        <dbReference type="EMBL" id="KAJ0210914.1"/>
    </source>
</evidence>
<dbReference type="GO" id="GO:0003677">
    <property type="term" value="F:DNA binding"/>
    <property type="evidence" value="ECO:0007669"/>
    <property type="project" value="InterPro"/>
</dbReference>
<evidence type="ECO:0000313" key="4">
    <source>
        <dbReference type="Proteomes" id="UP000235145"/>
    </source>
</evidence>
<proteinExistence type="predicted"/>
<dbReference type="GO" id="GO:0031124">
    <property type="term" value="P:mRNA 3'-end processing"/>
    <property type="evidence" value="ECO:0007669"/>
    <property type="project" value="InterPro"/>
</dbReference>
<dbReference type="AlphaFoldDB" id="A0A9R1VSX8"/>
<dbReference type="GO" id="GO:0003899">
    <property type="term" value="F:DNA-directed RNA polymerase activity"/>
    <property type="evidence" value="ECO:0007669"/>
    <property type="project" value="InterPro"/>
</dbReference>
<dbReference type="Proteomes" id="UP000235145">
    <property type="component" value="Unassembled WGS sequence"/>
</dbReference>
<dbReference type="Gene3D" id="1.10.20.70">
    <property type="entry name" value="Transcription termination and cleavage factor, C-terminal domain"/>
    <property type="match status" value="1"/>
</dbReference>